<dbReference type="Gene3D" id="3.40.50.720">
    <property type="entry name" value="NAD(P)-binding Rossmann-like Domain"/>
    <property type="match status" value="1"/>
</dbReference>
<name>A0AAN7TQL0_9PEZI</name>
<dbReference type="Proteomes" id="UP001310890">
    <property type="component" value="Unassembled WGS sequence"/>
</dbReference>
<gene>
    <name evidence="3" type="ORF">LTR62_000070</name>
</gene>
<dbReference type="InterPro" id="IPR036291">
    <property type="entry name" value="NAD(P)-bd_dom_sf"/>
</dbReference>
<dbReference type="InterPro" id="IPR003462">
    <property type="entry name" value="ODC_Mu_crystall"/>
</dbReference>
<feature type="region of interest" description="Disordered" evidence="2">
    <location>
        <begin position="102"/>
        <end position="142"/>
    </location>
</feature>
<dbReference type="GO" id="GO:0005737">
    <property type="term" value="C:cytoplasm"/>
    <property type="evidence" value="ECO:0007669"/>
    <property type="project" value="TreeGrafter"/>
</dbReference>
<dbReference type="PANTHER" id="PTHR13812:SF19">
    <property type="entry name" value="KETIMINE REDUCTASE MU-CRYSTALLIN"/>
    <property type="match status" value="1"/>
</dbReference>
<protein>
    <recommendedName>
        <fullName evidence="5">NAD(P)-binding protein</fullName>
    </recommendedName>
</protein>
<reference evidence="3" key="1">
    <citation type="submission" date="2023-08" db="EMBL/GenBank/DDBJ databases">
        <title>Black Yeasts Isolated from many extreme environments.</title>
        <authorList>
            <person name="Coleine C."/>
            <person name="Stajich J.E."/>
            <person name="Selbmann L."/>
        </authorList>
    </citation>
    <scope>NUCLEOTIDE SEQUENCE</scope>
    <source>
        <strain evidence="3">CCFEE 5401</strain>
    </source>
</reference>
<dbReference type="Gene3D" id="3.30.1780.10">
    <property type="entry name" value="ornithine cyclodeaminase, domain 1"/>
    <property type="match status" value="1"/>
</dbReference>
<evidence type="ECO:0008006" key="5">
    <source>
        <dbReference type="Google" id="ProtNLM"/>
    </source>
</evidence>
<evidence type="ECO:0000256" key="2">
    <source>
        <dbReference type="SAM" id="MobiDB-lite"/>
    </source>
</evidence>
<sequence>MVLTVLTDANINTLLHSFNRDDILELQQSLADALHWYSTSNDANDCCSDFQPERTVLKRKDGSTTLFMPASDLTGQGIKVVNVVPPDTTGLPCMNDLAESLNSARSASSPRASISTTSTRDSGTSANSPSTTTSTAATSISSGIDKPLSSTSTIHGSLTLLDNLGRTTGLLNAGELTAFRTALASTMLLKKRHSVHDLTIFGAGKQAYWHLRLAMLLRPGEIHHVNMIARNFDSARSCLMRIYNPLPEDPEYVNPVGHKYNSKTKTNIITPSHTEYERLLKEFVRSSNVIFCTTPSNQPLFPATYLTNPEGRKKGRYIACIGSYKPHMIELHPDILRDAVAPHHEHKHMHRRQREGGAVIVDTVSGCLKEAGEIIQAKLLPDQVVELGELFLLKREAERKRALAHDGLVKHGLGSAAEGNGEKGCQFQEQQNSGLIEWLTKGNVIYKSVGLGLMDVVVGNELVRLAKERGVGTFIEDF</sequence>
<comment type="similarity">
    <text evidence="1">Belongs to the ornithine cyclodeaminase/mu-crystallin family.</text>
</comment>
<dbReference type="EMBL" id="JAVRRL010000001">
    <property type="protein sequence ID" value="KAK5118861.1"/>
    <property type="molecule type" value="Genomic_DNA"/>
</dbReference>
<evidence type="ECO:0000313" key="3">
    <source>
        <dbReference type="EMBL" id="KAK5118861.1"/>
    </source>
</evidence>
<dbReference type="AlphaFoldDB" id="A0AAN7TQL0"/>
<evidence type="ECO:0000313" key="4">
    <source>
        <dbReference type="Proteomes" id="UP001310890"/>
    </source>
</evidence>
<dbReference type="SUPFAM" id="SSF51735">
    <property type="entry name" value="NAD(P)-binding Rossmann-fold domains"/>
    <property type="match status" value="1"/>
</dbReference>
<feature type="compositionally biased region" description="Low complexity" evidence="2">
    <location>
        <begin position="103"/>
        <end position="142"/>
    </location>
</feature>
<dbReference type="PANTHER" id="PTHR13812">
    <property type="entry name" value="KETIMINE REDUCTASE MU-CRYSTALLIN"/>
    <property type="match status" value="1"/>
</dbReference>
<evidence type="ECO:0000256" key="1">
    <source>
        <dbReference type="ARBA" id="ARBA00008903"/>
    </source>
</evidence>
<proteinExistence type="inferred from homology"/>
<organism evidence="3 4">
    <name type="scientific">Meristemomyces frigidus</name>
    <dbReference type="NCBI Taxonomy" id="1508187"/>
    <lineage>
        <taxon>Eukaryota</taxon>
        <taxon>Fungi</taxon>
        <taxon>Dikarya</taxon>
        <taxon>Ascomycota</taxon>
        <taxon>Pezizomycotina</taxon>
        <taxon>Dothideomycetes</taxon>
        <taxon>Dothideomycetidae</taxon>
        <taxon>Mycosphaerellales</taxon>
        <taxon>Teratosphaeriaceae</taxon>
        <taxon>Meristemomyces</taxon>
    </lineage>
</organism>
<comment type="caution">
    <text evidence="3">The sequence shown here is derived from an EMBL/GenBank/DDBJ whole genome shotgun (WGS) entry which is preliminary data.</text>
</comment>
<dbReference type="InterPro" id="IPR023401">
    <property type="entry name" value="ODC_N"/>
</dbReference>
<accession>A0AAN7TQL0</accession>
<dbReference type="FunFam" id="3.40.50.720:FF:000577">
    <property type="entry name" value="Proline utilization protein PrnX, putative"/>
    <property type="match status" value="1"/>
</dbReference>